<dbReference type="AlphaFoldDB" id="A0A4W3KA51"/>
<proteinExistence type="inferred from homology"/>
<dbReference type="GO" id="GO:0004252">
    <property type="term" value="F:serine-type endopeptidase activity"/>
    <property type="evidence" value="ECO:0007669"/>
    <property type="project" value="TreeGrafter"/>
</dbReference>
<comment type="subcellular location">
    <subcellularLocation>
        <location evidence="2">Cytoplasm</location>
    </subcellularLocation>
</comment>
<evidence type="ECO:0000256" key="5">
    <source>
        <dbReference type="ARBA" id="ARBA00012917"/>
    </source>
</evidence>
<reference evidence="11" key="4">
    <citation type="submission" date="2025-08" db="UniProtKB">
        <authorList>
            <consortium name="Ensembl"/>
        </authorList>
    </citation>
    <scope>IDENTIFICATION</scope>
</reference>
<dbReference type="InterPro" id="IPR029058">
    <property type="entry name" value="AB_hydrolase_fold"/>
</dbReference>
<comment type="subunit">
    <text evidence="4">Homotetramer.</text>
</comment>
<name>A0A4W3KA51_CALMI</name>
<dbReference type="Gene3D" id="3.40.50.1820">
    <property type="entry name" value="alpha/beta hydrolase"/>
    <property type="match status" value="1"/>
</dbReference>
<dbReference type="EC" id="3.4.19.1" evidence="5"/>
<evidence type="ECO:0000259" key="9">
    <source>
        <dbReference type="Pfam" id="PF00326"/>
    </source>
</evidence>
<evidence type="ECO:0000313" key="12">
    <source>
        <dbReference type="Proteomes" id="UP000314986"/>
    </source>
</evidence>
<dbReference type="PANTHER" id="PTHR42776:SF4">
    <property type="entry name" value="ACYLAMINO-ACID-RELEASING ENZYME"/>
    <property type="match status" value="1"/>
</dbReference>
<evidence type="ECO:0000313" key="11">
    <source>
        <dbReference type="Ensembl" id="ENSCMIP00000049276.1"/>
    </source>
</evidence>
<evidence type="ECO:0000256" key="7">
    <source>
        <dbReference type="ARBA" id="ARBA00022490"/>
    </source>
</evidence>
<dbReference type="InterPro" id="IPR045550">
    <property type="entry name" value="AARE_N"/>
</dbReference>
<organism evidence="11 12">
    <name type="scientific">Callorhinchus milii</name>
    <name type="common">Ghost shark</name>
    <dbReference type="NCBI Taxonomy" id="7868"/>
    <lineage>
        <taxon>Eukaryota</taxon>
        <taxon>Metazoa</taxon>
        <taxon>Chordata</taxon>
        <taxon>Craniata</taxon>
        <taxon>Vertebrata</taxon>
        <taxon>Chondrichthyes</taxon>
        <taxon>Holocephali</taxon>
        <taxon>Chimaeriformes</taxon>
        <taxon>Callorhinchidae</taxon>
        <taxon>Callorhinchus</taxon>
    </lineage>
</organism>
<keyword evidence="8" id="KW-0378">Hydrolase</keyword>
<comment type="similarity">
    <text evidence="3">Belongs to the peptidase S9C family.</text>
</comment>
<evidence type="ECO:0000256" key="1">
    <source>
        <dbReference type="ARBA" id="ARBA00000721"/>
    </source>
</evidence>
<feature type="domain" description="Peptidase S9 prolyl oligopeptidase catalytic" evidence="9">
    <location>
        <begin position="531"/>
        <end position="734"/>
    </location>
</feature>
<comment type="catalytic activity">
    <reaction evidence="1">
        <text>Cleavage of an N-acetyl or N-formyl amino acid from the N-terminus of a polypeptide.</text>
        <dbReference type="EC" id="3.4.19.1"/>
    </reaction>
</comment>
<dbReference type="GO" id="GO:0008242">
    <property type="term" value="F:omega peptidase activity"/>
    <property type="evidence" value="ECO:0007669"/>
    <property type="project" value="UniProtKB-EC"/>
</dbReference>
<dbReference type="Pfam" id="PF00326">
    <property type="entry name" value="Peptidase_S9"/>
    <property type="match status" value="1"/>
</dbReference>
<reference evidence="11" key="5">
    <citation type="submission" date="2025-09" db="UniProtKB">
        <authorList>
            <consortium name="Ensembl"/>
        </authorList>
    </citation>
    <scope>IDENTIFICATION</scope>
</reference>
<dbReference type="InterPro" id="IPR001375">
    <property type="entry name" value="Peptidase_S9_cat"/>
</dbReference>
<dbReference type="Proteomes" id="UP000314986">
    <property type="component" value="Unassembled WGS sequence"/>
</dbReference>
<dbReference type="SUPFAM" id="SSF53474">
    <property type="entry name" value="alpha/beta-Hydrolases"/>
    <property type="match status" value="1"/>
</dbReference>
<dbReference type="InterPro" id="IPR011042">
    <property type="entry name" value="6-blade_b-propeller_TolB-like"/>
</dbReference>
<protein>
    <recommendedName>
        <fullName evidence="6">Acylamino-acid-releasing enzyme</fullName>
        <ecNumber evidence="5">3.4.19.1</ecNumber>
    </recommendedName>
</protein>
<evidence type="ECO:0000256" key="3">
    <source>
        <dbReference type="ARBA" id="ARBA00010040"/>
    </source>
</evidence>
<dbReference type="OMA" id="QEIATPF"/>
<dbReference type="Pfam" id="PF19283">
    <property type="entry name" value="APEH_N"/>
    <property type="match status" value="1"/>
</dbReference>
<dbReference type="STRING" id="7868.ENSCMIP00000049276"/>
<reference evidence="12" key="1">
    <citation type="journal article" date="2006" name="Science">
        <title>Ancient noncoding elements conserved in the human genome.</title>
        <authorList>
            <person name="Venkatesh B."/>
            <person name="Kirkness E.F."/>
            <person name="Loh Y.H."/>
            <person name="Halpern A.L."/>
            <person name="Lee A.P."/>
            <person name="Johnson J."/>
            <person name="Dandona N."/>
            <person name="Viswanathan L.D."/>
            <person name="Tay A."/>
            <person name="Venter J.C."/>
            <person name="Strausberg R.L."/>
            <person name="Brenner S."/>
        </authorList>
    </citation>
    <scope>NUCLEOTIDE SEQUENCE [LARGE SCALE GENOMIC DNA]</scope>
</reference>
<evidence type="ECO:0000259" key="10">
    <source>
        <dbReference type="Pfam" id="PF19283"/>
    </source>
</evidence>
<evidence type="ECO:0000256" key="8">
    <source>
        <dbReference type="ARBA" id="ARBA00022801"/>
    </source>
</evidence>
<reference evidence="12" key="3">
    <citation type="journal article" date="2014" name="Nature">
        <title>Elephant shark genome provides unique insights into gnathostome evolution.</title>
        <authorList>
            <consortium name="International Elephant Shark Genome Sequencing Consortium"/>
            <person name="Venkatesh B."/>
            <person name="Lee A.P."/>
            <person name="Ravi V."/>
            <person name="Maurya A.K."/>
            <person name="Lian M.M."/>
            <person name="Swann J.B."/>
            <person name="Ohta Y."/>
            <person name="Flajnik M.F."/>
            <person name="Sutoh Y."/>
            <person name="Kasahara M."/>
            <person name="Hoon S."/>
            <person name="Gangu V."/>
            <person name="Roy S.W."/>
            <person name="Irimia M."/>
            <person name="Korzh V."/>
            <person name="Kondrychyn I."/>
            <person name="Lim Z.W."/>
            <person name="Tay B.H."/>
            <person name="Tohari S."/>
            <person name="Kong K.W."/>
            <person name="Ho S."/>
            <person name="Lorente-Galdos B."/>
            <person name="Quilez J."/>
            <person name="Marques-Bonet T."/>
            <person name="Raney B.J."/>
            <person name="Ingham P.W."/>
            <person name="Tay A."/>
            <person name="Hillier L.W."/>
            <person name="Minx P."/>
            <person name="Boehm T."/>
            <person name="Wilson R.K."/>
            <person name="Brenner S."/>
            <person name="Warren W.C."/>
        </authorList>
    </citation>
    <scope>NUCLEOTIDE SEQUENCE [LARGE SCALE GENOMIC DNA]</scope>
</reference>
<dbReference type="Ensembl" id="ENSCMIT00000049955.1">
    <property type="protein sequence ID" value="ENSCMIP00000049276.1"/>
    <property type="gene ID" value="ENSCMIG00000020078.1"/>
</dbReference>
<dbReference type="Gene3D" id="2.120.10.30">
    <property type="entry name" value="TolB, C-terminal domain"/>
    <property type="match status" value="1"/>
</dbReference>
<evidence type="ECO:0000256" key="4">
    <source>
        <dbReference type="ARBA" id="ARBA00011881"/>
    </source>
</evidence>
<dbReference type="SUPFAM" id="SSF82171">
    <property type="entry name" value="DPP6 N-terminal domain-like"/>
    <property type="match status" value="1"/>
</dbReference>
<dbReference type="InParanoid" id="A0A4W3KA51"/>
<sequence length="736" mass="82340">TEILFSSLEVLTDSEDIAGIYRELSRFPFLAKACIGPEVISQYGGKYCNIHTEWTQRDLERVERVNFCRQYIIFYDENSIVYTGPSGNCTELQSELLSRESPSGSLRAVLREHTNKKGEEKQFLEIWNRNSKEKSIDLTSLDKHGKVYEDGQFGCLVWSHSESHILYIAEKKRPKTESFFQSKSELRVNDEDEDCVKQTAERREKPLKGDQFVYWEDWGEALVNKSIPVLCVLDIESNNISVLEGIPEHTSPGQAFWAPNDTGIVFVGWGHETQRLGLVFCTNRKSGLYYVDLTSGNCVGLTSQANAVVSPRLSPDKCRIVYLEREAGGPHHQCCRLRMYDWYTKITSTVVDIVNRPTEDGFTGIYSGSLAQNCWTMNSQRLLIDTQQNSRKDLFVIDIATGSITSLTSSSEIGSWTLLDIQRDIMVVSCSAPNCPPCLKVGILPAAGSEQEVTWVALDEAERLPDIEWQILTFTPPCGQEHPKFPAMDFEVVLLTPEKGKEGSLPPLVVSPHGGPHSVFTAEWMLYPIALCKLGFAVLLVNYRGSSGFGQDNIYSLLGRIGSQDVKDVQYSVEQVLKMKLADPSKVFVTGGSHGGFLASHLVGQYPNFYKACATLNPVINIVSMLATTDIPDWCTVEAGFNYTVGQIPTPPILEAMLKKSPISHASQIKTPLLILLGEKDKRVPPSQGLELYRTVKARGGVVRLLWYPENNHHISKVDAEADVFMNIALWFVNRL</sequence>
<dbReference type="FunFam" id="2.120.10.30:FF:000189">
    <property type="entry name" value="Acylaminoacyl-peptide hydrolase"/>
    <property type="match status" value="1"/>
</dbReference>
<dbReference type="FunFam" id="3.40.50.1820:FF:000043">
    <property type="entry name" value="acylamino-acid-releasing enzyme"/>
    <property type="match status" value="1"/>
</dbReference>
<keyword evidence="7" id="KW-0963">Cytoplasm</keyword>
<evidence type="ECO:0000256" key="2">
    <source>
        <dbReference type="ARBA" id="ARBA00004496"/>
    </source>
</evidence>
<dbReference type="GO" id="GO:0005737">
    <property type="term" value="C:cytoplasm"/>
    <property type="evidence" value="ECO:0007669"/>
    <property type="project" value="UniProtKB-SubCell"/>
</dbReference>
<keyword evidence="12" id="KW-1185">Reference proteome</keyword>
<evidence type="ECO:0000256" key="6">
    <source>
        <dbReference type="ARBA" id="ARBA00018421"/>
    </source>
</evidence>
<dbReference type="PANTHER" id="PTHR42776">
    <property type="entry name" value="SERINE PEPTIDASE S9 FAMILY MEMBER"/>
    <property type="match status" value="1"/>
</dbReference>
<dbReference type="GO" id="GO:0006508">
    <property type="term" value="P:proteolysis"/>
    <property type="evidence" value="ECO:0007669"/>
    <property type="project" value="InterPro"/>
</dbReference>
<accession>A0A4W3KA51</accession>
<reference evidence="12" key="2">
    <citation type="journal article" date="2007" name="PLoS Biol.">
        <title>Survey sequencing and comparative analysis of the elephant shark (Callorhinchus milii) genome.</title>
        <authorList>
            <person name="Venkatesh B."/>
            <person name="Kirkness E.F."/>
            <person name="Loh Y.H."/>
            <person name="Halpern A.L."/>
            <person name="Lee A.P."/>
            <person name="Johnson J."/>
            <person name="Dandona N."/>
            <person name="Viswanathan L.D."/>
            <person name="Tay A."/>
            <person name="Venter J.C."/>
            <person name="Strausberg R.L."/>
            <person name="Brenner S."/>
        </authorList>
    </citation>
    <scope>NUCLEOTIDE SEQUENCE [LARGE SCALE GENOMIC DNA]</scope>
</reference>
<dbReference type="GeneTree" id="ENSGT00390000013172"/>
<feature type="domain" description="Acylamino-acid-releasing enzyme N-terminal" evidence="10">
    <location>
        <begin position="49"/>
        <end position="456"/>
    </location>
</feature>